<organism evidence="1 2">
    <name type="scientific">Paractinoplanes ovalisporus</name>
    <dbReference type="NCBI Taxonomy" id="2810368"/>
    <lineage>
        <taxon>Bacteria</taxon>
        <taxon>Bacillati</taxon>
        <taxon>Actinomycetota</taxon>
        <taxon>Actinomycetes</taxon>
        <taxon>Micromonosporales</taxon>
        <taxon>Micromonosporaceae</taxon>
        <taxon>Paractinoplanes</taxon>
    </lineage>
</organism>
<sequence>MSWELVRFLRLRLDEDEHVAAEGAELCLDSTGPLLDAVRAVVDLYADVEALDTPGGCGADAFAAGRAAGLGLAVRTLAAAYHHHHPAFLDM</sequence>
<protein>
    <submittedName>
        <fullName evidence="1">Uncharacterized protein</fullName>
    </submittedName>
</protein>
<gene>
    <name evidence="1" type="ORF">JIG36_01510</name>
</gene>
<comment type="caution">
    <text evidence="1">The sequence shown here is derived from an EMBL/GenBank/DDBJ whole genome shotgun (WGS) entry which is preliminary data.</text>
</comment>
<proteinExistence type="predicted"/>
<evidence type="ECO:0000313" key="1">
    <source>
        <dbReference type="EMBL" id="MBM2614232.1"/>
    </source>
</evidence>
<reference evidence="1 2" key="1">
    <citation type="submission" date="2021-01" db="EMBL/GenBank/DDBJ databases">
        <title>Actinoplanes sp. nov. LDG1-06 isolated from lichen.</title>
        <authorList>
            <person name="Saeng-In P."/>
            <person name="Phongsopitanun W."/>
            <person name="Kanchanasin P."/>
            <person name="Yuki M."/>
            <person name="Kudo T."/>
            <person name="Ohkuma M."/>
            <person name="Tanasupawat S."/>
        </authorList>
    </citation>
    <scope>NUCLEOTIDE SEQUENCE [LARGE SCALE GENOMIC DNA]</scope>
    <source>
        <strain evidence="1 2">LDG1-06</strain>
    </source>
</reference>
<name>A0ABS2A314_9ACTN</name>
<evidence type="ECO:0000313" key="2">
    <source>
        <dbReference type="Proteomes" id="UP000632138"/>
    </source>
</evidence>
<dbReference type="RefSeq" id="WP_203374142.1">
    <property type="nucleotide sequence ID" value="NZ_JAENHP010000001.1"/>
</dbReference>
<accession>A0ABS2A314</accession>
<dbReference type="Proteomes" id="UP000632138">
    <property type="component" value="Unassembled WGS sequence"/>
</dbReference>
<keyword evidence="2" id="KW-1185">Reference proteome</keyword>
<dbReference type="EMBL" id="JAENHP010000001">
    <property type="protein sequence ID" value="MBM2614232.1"/>
    <property type="molecule type" value="Genomic_DNA"/>
</dbReference>